<dbReference type="Pfam" id="PF17681">
    <property type="entry name" value="GCP_N_terminal"/>
    <property type="match status" value="1"/>
</dbReference>
<comment type="similarity">
    <text evidence="2">Belongs to the TUBGCP family.</text>
</comment>
<comment type="subcellular location">
    <subcellularLocation>
        <location evidence="1">Cytoplasm</location>
        <location evidence="1">Cytoskeleton</location>
    </subcellularLocation>
</comment>
<dbReference type="AlphaFoldDB" id="A0A2U1IY06"/>
<dbReference type="GO" id="GO:0000278">
    <property type="term" value="P:mitotic cell cycle"/>
    <property type="evidence" value="ECO:0007669"/>
    <property type="project" value="TreeGrafter"/>
</dbReference>
<sequence length="978" mass="111618">MTSPLDQELSFFVNSFLGPPDPTAPLQEEYKRNSLVGLYKKIFASNYGKPPESEDFLLENLQKHLFKLDRSAKKTLNFKTTFDRIKKVDKRVDYSPILQVFSELSLSNTPPPKIQGISIFETPNHDNFSPQTKKHPTNNHFANLDDSFKKERAGTRKSILTKYSSEHPSSPRKTPRTPPFPNNPNSDGIYLSQLIPRIDKLSQEELVHDVLFVIQGFDGKYISWDSPSESYSIDPSAVISNPTMFILDRILEAGELDHKITAYINSKETSLSLVRQSFRSALTKELNEIANFISLLEKRQVKSLLSPANSTSNNGLSLKRIYVEIQPFIEILRILANMIESFYNTNTNLPNDSSLGGEMLSKIYTYTRDGAPNVRSLAIKMLKSASVPFNNILMRWITDGELEDPYKEFFVYDDKENAGIDGLWTRRYGIDVSKIPVYICSDLTRKIFIIGKSLSFLKIACEDDEWITLQIPSKDISQELGDPDILKEHVDSIYEKVNSRLMEVMLTKHNLMDHIAAMKKYLLLEQGDFVQCLVENLGSQLDKPVSRLLHHNIMAAVDSAVRSSNAQFDSLEFTDRISVRLGAVSSEESSNWTAFPITYHIDSPLTYVISDSTMLKYNELTTFLLRLKRIELHLHQLWQRQLTIKFDTNGNSKNGILNKSNSFTKKIVSKGGSSPQIRHLLKRLRICCGEMMHFVHQLERYIFMNAIEGSYLKFLKTIFTKDIPTIGVLTVNQNEESYKDIHENEKDECRMSTDLDSASKDIPDKNKVSTSATNTEKKHHKNIPLAELLRKDLDLDKWIEAHENYISEVRRMVMGRRRNYINTVEHILNTINLFCISSDSLFNDMMGIENSSKHRLGLPGMNDNKGGKQNNTKVNLTDFANQLKQRSENDKLAAMSTGYRNGDESNRMEIDEEGAMEVDEREGIDKQAVDQVENTIATFKRDIRNMLKLFSDGTNSTFLKGLGVSFDLNQFYTTGNGK</sequence>
<dbReference type="GO" id="GO:0000922">
    <property type="term" value="C:spindle pole"/>
    <property type="evidence" value="ECO:0007669"/>
    <property type="project" value="InterPro"/>
</dbReference>
<keyword evidence="3" id="KW-0963">Cytoplasm</keyword>
<evidence type="ECO:0000313" key="10">
    <source>
        <dbReference type="Proteomes" id="UP000245591"/>
    </source>
</evidence>
<evidence type="ECO:0000259" key="8">
    <source>
        <dbReference type="Pfam" id="PF17681"/>
    </source>
</evidence>
<dbReference type="GO" id="GO:0031122">
    <property type="term" value="P:cytoplasmic microtubule organization"/>
    <property type="evidence" value="ECO:0007669"/>
    <property type="project" value="TreeGrafter"/>
</dbReference>
<dbReference type="InterPro" id="IPR040457">
    <property type="entry name" value="GCP_C"/>
</dbReference>
<dbReference type="EMBL" id="MBFU01000765">
    <property type="protein sequence ID" value="PVZ97663.1"/>
    <property type="molecule type" value="Genomic_DNA"/>
</dbReference>
<keyword evidence="4" id="KW-0493">Microtubule</keyword>
<reference evidence="9 10" key="1">
    <citation type="journal article" date="2018" name="MBio">
        <title>Comparative Genomics Reveals the Core Gene Toolbox for the Fungus-Insect Symbiosis.</title>
        <authorList>
            <person name="Wang Y."/>
            <person name="Stata M."/>
            <person name="Wang W."/>
            <person name="Stajich J.E."/>
            <person name="White M.M."/>
            <person name="Moncalvo J.M."/>
        </authorList>
    </citation>
    <scope>NUCLEOTIDE SEQUENCE [LARGE SCALE GENOMIC DNA]</scope>
    <source>
        <strain evidence="9 10">AUS-126-30</strain>
    </source>
</reference>
<gene>
    <name evidence="9" type="ORF">BB558_006378</name>
</gene>
<dbReference type="PANTHER" id="PTHR19302:SF14">
    <property type="entry name" value="GAMMA-TUBULIN COMPLEX COMPONENT 3"/>
    <property type="match status" value="1"/>
</dbReference>
<dbReference type="Pfam" id="PF04130">
    <property type="entry name" value="GCP_C_terminal"/>
    <property type="match status" value="1"/>
</dbReference>
<organism evidence="9 10">
    <name type="scientific">Smittium angustum</name>
    <dbReference type="NCBI Taxonomy" id="133377"/>
    <lineage>
        <taxon>Eukaryota</taxon>
        <taxon>Fungi</taxon>
        <taxon>Fungi incertae sedis</taxon>
        <taxon>Zoopagomycota</taxon>
        <taxon>Kickxellomycotina</taxon>
        <taxon>Harpellomycetes</taxon>
        <taxon>Harpellales</taxon>
        <taxon>Legeriomycetaceae</taxon>
        <taxon>Smittium</taxon>
    </lineage>
</organism>
<dbReference type="InterPro" id="IPR042241">
    <property type="entry name" value="GCP_C_sf"/>
</dbReference>
<dbReference type="GO" id="GO:0051011">
    <property type="term" value="F:microtubule minus-end binding"/>
    <property type="evidence" value="ECO:0007669"/>
    <property type="project" value="TreeGrafter"/>
</dbReference>
<evidence type="ECO:0000256" key="6">
    <source>
        <dbReference type="SAM" id="MobiDB-lite"/>
    </source>
</evidence>
<evidence type="ECO:0000259" key="7">
    <source>
        <dbReference type="Pfam" id="PF04130"/>
    </source>
</evidence>
<evidence type="ECO:0000256" key="2">
    <source>
        <dbReference type="ARBA" id="ARBA00010337"/>
    </source>
</evidence>
<evidence type="ECO:0000313" key="9">
    <source>
        <dbReference type="EMBL" id="PVZ97663.1"/>
    </source>
</evidence>
<accession>A0A2U1IY06</accession>
<dbReference type="GO" id="GO:0007020">
    <property type="term" value="P:microtubule nucleation"/>
    <property type="evidence" value="ECO:0007669"/>
    <property type="project" value="InterPro"/>
</dbReference>
<dbReference type="GO" id="GO:0005874">
    <property type="term" value="C:microtubule"/>
    <property type="evidence" value="ECO:0007669"/>
    <property type="project" value="UniProtKB-KW"/>
</dbReference>
<feature type="region of interest" description="Disordered" evidence="6">
    <location>
        <begin position="160"/>
        <end position="186"/>
    </location>
</feature>
<dbReference type="GO" id="GO:0005816">
    <property type="term" value="C:spindle pole body"/>
    <property type="evidence" value="ECO:0007669"/>
    <property type="project" value="UniProtKB-ARBA"/>
</dbReference>
<evidence type="ECO:0000256" key="3">
    <source>
        <dbReference type="ARBA" id="ARBA00022490"/>
    </source>
</evidence>
<name>A0A2U1IY06_SMIAN</name>
<dbReference type="Gene3D" id="1.20.120.1900">
    <property type="entry name" value="Gamma-tubulin complex, C-terminal domain"/>
    <property type="match status" value="1"/>
</dbReference>
<dbReference type="InterPro" id="IPR007259">
    <property type="entry name" value="GCP"/>
</dbReference>
<keyword evidence="10" id="KW-1185">Reference proteome</keyword>
<dbReference type="InterPro" id="IPR041470">
    <property type="entry name" value="GCP_N"/>
</dbReference>
<feature type="domain" description="Gamma tubulin complex component C-terminal" evidence="7">
    <location>
        <begin position="511"/>
        <end position="972"/>
    </location>
</feature>
<protein>
    <submittedName>
        <fullName evidence="9">Uncharacterized protein</fullName>
    </submittedName>
</protein>
<evidence type="ECO:0000256" key="5">
    <source>
        <dbReference type="ARBA" id="ARBA00023212"/>
    </source>
</evidence>
<dbReference type="GO" id="GO:0051225">
    <property type="term" value="P:spindle assembly"/>
    <property type="evidence" value="ECO:0007669"/>
    <property type="project" value="TreeGrafter"/>
</dbReference>
<dbReference type="PANTHER" id="PTHR19302">
    <property type="entry name" value="GAMMA TUBULIN COMPLEX PROTEIN"/>
    <property type="match status" value="1"/>
</dbReference>
<evidence type="ECO:0000256" key="4">
    <source>
        <dbReference type="ARBA" id="ARBA00022701"/>
    </source>
</evidence>
<dbReference type="GO" id="GO:0051321">
    <property type="term" value="P:meiotic cell cycle"/>
    <property type="evidence" value="ECO:0007669"/>
    <property type="project" value="TreeGrafter"/>
</dbReference>
<feature type="domain" description="Gamma tubulin complex component protein N-terminal" evidence="8">
    <location>
        <begin position="207"/>
        <end position="508"/>
    </location>
</feature>
<keyword evidence="5" id="KW-0206">Cytoskeleton</keyword>
<dbReference type="GO" id="GO:0000930">
    <property type="term" value="C:gamma-tubulin complex"/>
    <property type="evidence" value="ECO:0007669"/>
    <property type="project" value="TreeGrafter"/>
</dbReference>
<evidence type="ECO:0000256" key="1">
    <source>
        <dbReference type="ARBA" id="ARBA00004245"/>
    </source>
</evidence>
<dbReference type="Proteomes" id="UP000245591">
    <property type="component" value="Unassembled WGS sequence"/>
</dbReference>
<proteinExistence type="inferred from homology"/>
<comment type="caution">
    <text evidence="9">The sequence shown here is derived from an EMBL/GenBank/DDBJ whole genome shotgun (WGS) entry which is preliminary data.</text>
</comment>
<dbReference type="GO" id="GO:0043015">
    <property type="term" value="F:gamma-tubulin binding"/>
    <property type="evidence" value="ECO:0007669"/>
    <property type="project" value="InterPro"/>
</dbReference>